<feature type="signal peptide" evidence="2">
    <location>
        <begin position="1"/>
        <end position="16"/>
    </location>
</feature>
<evidence type="ECO:0000313" key="3">
    <source>
        <dbReference type="EMBL" id="GMR37781.1"/>
    </source>
</evidence>
<feature type="region of interest" description="Disordered" evidence="1">
    <location>
        <begin position="195"/>
        <end position="261"/>
    </location>
</feature>
<feature type="chain" id="PRO_5042846562" evidence="2">
    <location>
        <begin position="17"/>
        <end position="261"/>
    </location>
</feature>
<evidence type="ECO:0000256" key="2">
    <source>
        <dbReference type="SAM" id="SignalP"/>
    </source>
</evidence>
<dbReference type="AlphaFoldDB" id="A0AAN4ZES5"/>
<accession>A0AAN4ZES5</accession>
<comment type="caution">
    <text evidence="3">The sequence shown here is derived from an EMBL/GenBank/DDBJ whole genome shotgun (WGS) entry which is preliminary data.</text>
</comment>
<dbReference type="Proteomes" id="UP001328107">
    <property type="component" value="Unassembled WGS sequence"/>
</dbReference>
<reference evidence="4" key="1">
    <citation type="submission" date="2022-10" db="EMBL/GenBank/DDBJ databases">
        <title>Genome assembly of Pristionchus species.</title>
        <authorList>
            <person name="Yoshida K."/>
            <person name="Sommer R.J."/>
        </authorList>
    </citation>
    <scope>NUCLEOTIDE SEQUENCE [LARGE SCALE GENOMIC DNA]</scope>
    <source>
        <strain evidence="4">RS5460</strain>
    </source>
</reference>
<evidence type="ECO:0000256" key="1">
    <source>
        <dbReference type="SAM" id="MobiDB-lite"/>
    </source>
</evidence>
<name>A0AAN4ZES5_9BILA</name>
<sequence length="261" mass="29380">MKFLLCSLVLLYTASAAPFYQAVLDAFKTRIDHSWKFNFGPALRPVTRSQGNNETQFSPHAELEKLVEIMMNLNVTDEAFQAFHALHIADLPYTAHTYQGFYDWKKNYSINDANFEAEAHSLLMHTEDREVSARTASFLEEETMKRLSDLVVLLKEYAKKGEWSDEEVKQYTELVGKSHKSEVELIEEIRAQMRKEIQEDKGLPTTTTEAPRTTTTTTEAPRTTTTTTVAPSTTTTTTEASTTTTTTTEAPSTTTTTTEAP</sequence>
<evidence type="ECO:0000313" key="4">
    <source>
        <dbReference type="Proteomes" id="UP001328107"/>
    </source>
</evidence>
<protein>
    <submittedName>
        <fullName evidence="3">Uncharacterized protein</fullName>
    </submittedName>
</protein>
<keyword evidence="4" id="KW-1185">Reference proteome</keyword>
<feature type="compositionally biased region" description="Low complexity" evidence="1">
    <location>
        <begin position="204"/>
        <end position="261"/>
    </location>
</feature>
<keyword evidence="2" id="KW-0732">Signal</keyword>
<proteinExistence type="predicted"/>
<organism evidence="3 4">
    <name type="scientific">Pristionchus mayeri</name>
    <dbReference type="NCBI Taxonomy" id="1317129"/>
    <lineage>
        <taxon>Eukaryota</taxon>
        <taxon>Metazoa</taxon>
        <taxon>Ecdysozoa</taxon>
        <taxon>Nematoda</taxon>
        <taxon>Chromadorea</taxon>
        <taxon>Rhabditida</taxon>
        <taxon>Rhabditina</taxon>
        <taxon>Diplogasteromorpha</taxon>
        <taxon>Diplogasteroidea</taxon>
        <taxon>Neodiplogasteridae</taxon>
        <taxon>Pristionchus</taxon>
    </lineage>
</organism>
<dbReference type="EMBL" id="BTRK01000002">
    <property type="protein sequence ID" value="GMR37781.1"/>
    <property type="molecule type" value="Genomic_DNA"/>
</dbReference>
<feature type="non-terminal residue" evidence="3">
    <location>
        <position position="261"/>
    </location>
</feature>
<gene>
    <name evidence="3" type="ORF">PMAYCL1PPCAC_07976</name>
</gene>